<dbReference type="RefSeq" id="WP_175205699.1">
    <property type="nucleotide sequence ID" value="NZ_CADILG010000003.1"/>
</dbReference>
<keyword evidence="1" id="KW-1133">Transmembrane helix</keyword>
<dbReference type="InterPro" id="IPR008023">
    <property type="entry name" value="DUF748"/>
</dbReference>
<dbReference type="PANTHER" id="PTHR30441">
    <property type="entry name" value="DUF748 DOMAIN-CONTAINING PROTEIN"/>
    <property type="match status" value="1"/>
</dbReference>
<feature type="transmembrane region" description="Helical" evidence="1">
    <location>
        <begin position="12"/>
        <end position="35"/>
    </location>
</feature>
<dbReference type="InterPro" id="IPR052894">
    <property type="entry name" value="AsmA-related"/>
</dbReference>
<dbReference type="GO" id="GO:0090313">
    <property type="term" value="P:regulation of protein targeting to membrane"/>
    <property type="evidence" value="ECO:0007669"/>
    <property type="project" value="TreeGrafter"/>
</dbReference>
<organism evidence="2 3">
    <name type="scientific">Achromobacter anxifer</name>
    <dbReference type="NCBI Taxonomy" id="1287737"/>
    <lineage>
        <taxon>Bacteria</taxon>
        <taxon>Pseudomonadati</taxon>
        <taxon>Pseudomonadota</taxon>
        <taxon>Betaproteobacteria</taxon>
        <taxon>Burkholderiales</taxon>
        <taxon>Alcaligenaceae</taxon>
        <taxon>Achromobacter</taxon>
    </lineage>
</organism>
<reference evidence="2 3" key="1">
    <citation type="submission" date="2020-04" db="EMBL/GenBank/DDBJ databases">
        <authorList>
            <person name="De Canck E."/>
        </authorList>
    </citation>
    <scope>NUCLEOTIDE SEQUENCE [LARGE SCALE GENOMIC DNA]</scope>
    <source>
        <strain evidence="2 3">LMG 26858</strain>
    </source>
</reference>
<proteinExistence type="predicted"/>
<dbReference type="Proteomes" id="UP000494117">
    <property type="component" value="Unassembled WGS sequence"/>
</dbReference>
<dbReference type="GO" id="GO:0005886">
    <property type="term" value="C:plasma membrane"/>
    <property type="evidence" value="ECO:0007669"/>
    <property type="project" value="TreeGrafter"/>
</dbReference>
<keyword evidence="1" id="KW-0472">Membrane</keyword>
<dbReference type="EMBL" id="CADILG010000003">
    <property type="protein sequence ID" value="CAB3833493.1"/>
    <property type="molecule type" value="Genomic_DNA"/>
</dbReference>
<protein>
    <recommendedName>
        <fullName evidence="4">DUF748 domain-containing protein</fullName>
    </recommendedName>
</protein>
<dbReference type="AlphaFoldDB" id="A0A6S7CIW1"/>
<keyword evidence="3" id="KW-1185">Reference proteome</keyword>
<gene>
    <name evidence="2" type="ORF">LMG26858_00821</name>
</gene>
<keyword evidence="1" id="KW-0812">Transmembrane</keyword>
<dbReference type="PANTHER" id="PTHR30441:SF8">
    <property type="entry name" value="DUF748 DOMAIN-CONTAINING PROTEIN"/>
    <property type="match status" value="1"/>
</dbReference>
<sequence length="370" mass="38811">MSLDAAPPQRRSVWGSILAILTLVAAVAVVLAFAATRVVELRVAGMLGPRAQVGEVRAGFTRVVLTDVVIAGSAGQANASARRVVLEPIWLAFLRNEAAFKSITLEGFDFVVVRGADSELHIAPALQSALQTGEGEVAAGLRRRVPVRTDDLILRDGRLEYEDAAVSKPPHRIPFIDVQARLHPVAMPGDGTRSEMEFSGKIEGNRSGESTVRAQGWLVLGGTDADMTVAVRNMDIRHAAPYLADNGAGSLAGGSMDLDMKTAIAHRDLRASGAVALHNLKFSGDGSLFSLPRKAVLAALKDRTGALRFEFTLAGNLDNPKFSVSRGFAAQVAQGFGHAIGVGAEGAAEGVTGAVKELGNALSDLLSPKP</sequence>
<evidence type="ECO:0000256" key="1">
    <source>
        <dbReference type="SAM" id="Phobius"/>
    </source>
</evidence>
<accession>A0A6S7CIW1</accession>
<name>A0A6S7CIW1_9BURK</name>
<evidence type="ECO:0000313" key="2">
    <source>
        <dbReference type="EMBL" id="CAB3833493.1"/>
    </source>
</evidence>
<evidence type="ECO:0000313" key="3">
    <source>
        <dbReference type="Proteomes" id="UP000494117"/>
    </source>
</evidence>
<dbReference type="Pfam" id="PF05359">
    <property type="entry name" value="DUF748"/>
    <property type="match status" value="1"/>
</dbReference>
<evidence type="ECO:0008006" key="4">
    <source>
        <dbReference type="Google" id="ProtNLM"/>
    </source>
</evidence>